<accession>A0ABY7KV90</accession>
<protein>
    <submittedName>
        <fullName evidence="2">Uncharacterized protein</fullName>
    </submittedName>
</protein>
<gene>
    <name evidence="2" type="ORF">STRCI_008574</name>
</gene>
<feature type="region of interest" description="Disordered" evidence="1">
    <location>
        <begin position="1"/>
        <end position="34"/>
    </location>
</feature>
<name>A0ABY7KV90_9ACTN</name>
<keyword evidence="3" id="KW-1185">Reference proteome</keyword>
<evidence type="ECO:0000256" key="1">
    <source>
        <dbReference type="SAM" id="MobiDB-lite"/>
    </source>
</evidence>
<proteinExistence type="predicted"/>
<reference evidence="2" key="1">
    <citation type="submission" date="2022-12" db="EMBL/GenBank/DDBJ databases">
        <authorList>
            <person name="Ruckert C."/>
            <person name="Busche T."/>
            <person name="Kalinowski J."/>
            <person name="Wittmann C."/>
        </authorList>
    </citation>
    <scope>NUCLEOTIDE SEQUENCE</scope>
    <source>
        <strain evidence="2">DSM 40467</strain>
    </source>
</reference>
<dbReference type="RefSeq" id="WP_269664387.1">
    <property type="nucleotide sequence ID" value="NZ_CP114413.1"/>
</dbReference>
<organism evidence="2 3">
    <name type="scientific">Streptomyces cinnabarinus</name>
    <dbReference type="NCBI Taxonomy" id="67287"/>
    <lineage>
        <taxon>Bacteria</taxon>
        <taxon>Bacillati</taxon>
        <taxon>Actinomycetota</taxon>
        <taxon>Actinomycetes</taxon>
        <taxon>Kitasatosporales</taxon>
        <taxon>Streptomycetaceae</taxon>
        <taxon>Streptomyces</taxon>
    </lineage>
</organism>
<sequence>MNARASAQELPPTGSRPRRRGVGLGSGERGLDGVALKPEAGADRLGVGELAVEVGQIARRRGGSGDI</sequence>
<evidence type="ECO:0000313" key="2">
    <source>
        <dbReference type="EMBL" id="WAZ26901.1"/>
    </source>
</evidence>
<evidence type="ECO:0000313" key="3">
    <source>
        <dbReference type="Proteomes" id="UP001164439"/>
    </source>
</evidence>
<dbReference type="Proteomes" id="UP001164439">
    <property type="component" value="Chromosome"/>
</dbReference>
<dbReference type="EMBL" id="CP114413">
    <property type="protein sequence ID" value="WAZ26901.1"/>
    <property type="molecule type" value="Genomic_DNA"/>
</dbReference>